<evidence type="ECO:0000259" key="3">
    <source>
        <dbReference type="Pfam" id="PF14285"/>
    </source>
</evidence>
<evidence type="ECO:0000256" key="1">
    <source>
        <dbReference type="SAM" id="MobiDB-lite"/>
    </source>
</evidence>
<feature type="region of interest" description="Disordered" evidence="1">
    <location>
        <begin position="208"/>
        <end position="296"/>
    </location>
</feature>
<dbReference type="SUPFAM" id="SSF89392">
    <property type="entry name" value="Prokaryotic lipoproteins and lipoprotein localization factors"/>
    <property type="match status" value="1"/>
</dbReference>
<reference evidence="4" key="1">
    <citation type="submission" date="2021-03" db="EMBL/GenBank/DDBJ databases">
        <title>Antimicrobial resistance genes in bacteria isolated from Japanese honey, and their potential for conferring macrolide and lincosamide resistance in the American foulbrood pathogen Paenibacillus larvae.</title>
        <authorList>
            <person name="Okamoto M."/>
            <person name="Kumagai M."/>
            <person name="Kanamori H."/>
            <person name="Takamatsu D."/>
        </authorList>
    </citation>
    <scope>NUCLEOTIDE SEQUENCE</scope>
    <source>
        <strain evidence="4">J40TS1</strain>
    </source>
</reference>
<dbReference type="RefSeq" id="WP_213514953.1">
    <property type="nucleotide sequence ID" value="NZ_BOSE01000003.1"/>
</dbReference>
<evidence type="ECO:0000313" key="4">
    <source>
        <dbReference type="EMBL" id="GIP16591.1"/>
    </source>
</evidence>
<evidence type="ECO:0000313" key="5">
    <source>
        <dbReference type="Proteomes" id="UP000683139"/>
    </source>
</evidence>
<dbReference type="Gene3D" id="2.50.20.10">
    <property type="entry name" value="Lipoprotein localisation LolA/LolB/LppX"/>
    <property type="match status" value="1"/>
</dbReference>
<keyword evidence="5" id="KW-1185">Reference proteome</keyword>
<gene>
    <name evidence="4" type="ORF">J40TS1_22330</name>
</gene>
<feature type="chain" id="PRO_5038549200" description="DUF4367 domain-containing protein" evidence="2">
    <location>
        <begin position="21"/>
        <end position="409"/>
    </location>
</feature>
<protein>
    <recommendedName>
        <fullName evidence="3">DUF4367 domain-containing protein</fullName>
    </recommendedName>
</protein>
<name>A0A919YQR4_9BACL</name>
<sequence>MRRMTWIAAIILSLTLVLSACGTKDAESVVKDLDKFLNSMEGYTGSGTMTLHNGQQPQAYQVEVSYQKPESYRIKLTNVEKDITQIVLRNDEGVFVLTPKQNKVFRFQSDWPQKQGQVYLYQTLVQSILLDGSRQFTTTDEAYVFDVMAQYNNTSLARQKIWLSQDDYHPLQVEVSDTNATVLVDVKFDTFEFNPSFTEDYFATDANMNAGASAPTPESPTDITPKDDQESVAPGDDGVGSEPSAPDQEGVEGNVDEEHDAGAPAEEGNAGEEAENTKGNVENNKEEPTSAVQQSSDTFVAMEPTYTPLGVSLKDMTDIEYAGSPGLLTRYDGLYSYTLIQTSAKDMATALAQGDLVNLGYTIGQLTAGEDVQTLSWTYNGNMYRLSSANLPEPELIKIAQSVQAELSK</sequence>
<dbReference type="PANTHER" id="PTHR37507">
    <property type="entry name" value="SPORULATION PROTEIN YDCC"/>
    <property type="match status" value="1"/>
</dbReference>
<keyword evidence="2" id="KW-0732">Signal</keyword>
<comment type="caution">
    <text evidence="4">The sequence shown here is derived from an EMBL/GenBank/DDBJ whole genome shotgun (WGS) entry which is preliminary data.</text>
</comment>
<dbReference type="AlphaFoldDB" id="A0A919YQR4"/>
<dbReference type="PANTHER" id="PTHR37507:SF2">
    <property type="entry name" value="SPORULATION PROTEIN YDCC"/>
    <property type="match status" value="1"/>
</dbReference>
<dbReference type="Pfam" id="PF14285">
    <property type="entry name" value="DUF4367"/>
    <property type="match status" value="1"/>
</dbReference>
<dbReference type="Proteomes" id="UP000683139">
    <property type="component" value="Unassembled WGS sequence"/>
</dbReference>
<proteinExistence type="predicted"/>
<dbReference type="InterPro" id="IPR029046">
    <property type="entry name" value="LolA/LolB/LppX"/>
</dbReference>
<dbReference type="PROSITE" id="PS51257">
    <property type="entry name" value="PROKAR_LIPOPROTEIN"/>
    <property type="match status" value="1"/>
</dbReference>
<feature type="domain" description="DUF4367" evidence="3">
    <location>
        <begin position="303"/>
        <end position="403"/>
    </location>
</feature>
<dbReference type="EMBL" id="BOSE01000003">
    <property type="protein sequence ID" value="GIP16591.1"/>
    <property type="molecule type" value="Genomic_DNA"/>
</dbReference>
<feature type="signal peptide" evidence="2">
    <location>
        <begin position="1"/>
        <end position="20"/>
    </location>
</feature>
<dbReference type="InterPro" id="IPR025377">
    <property type="entry name" value="DUF4367"/>
</dbReference>
<organism evidence="4 5">
    <name type="scientific">Paenibacillus montaniterrae</name>
    <dbReference type="NCBI Taxonomy" id="429341"/>
    <lineage>
        <taxon>Bacteria</taxon>
        <taxon>Bacillati</taxon>
        <taxon>Bacillota</taxon>
        <taxon>Bacilli</taxon>
        <taxon>Bacillales</taxon>
        <taxon>Paenibacillaceae</taxon>
        <taxon>Paenibacillus</taxon>
    </lineage>
</organism>
<dbReference type="InterPro" id="IPR052944">
    <property type="entry name" value="Sporulation_related"/>
</dbReference>
<evidence type="ECO:0000256" key="2">
    <source>
        <dbReference type="SAM" id="SignalP"/>
    </source>
</evidence>
<accession>A0A919YQR4</accession>